<evidence type="ECO:0000256" key="2">
    <source>
        <dbReference type="ARBA" id="ARBA00022729"/>
    </source>
</evidence>
<dbReference type="SMART" id="SM00364">
    <property type="entry name" value="LRR_BAC"/>
    <property type="match status" value="12"/>
</dbReference>
<reference evidence="6" key="2">
    <citation type="submission" date="2021-08" db="EMBL/GenBank/DDBJ databases">
        <authorList>
            <person name="Eriksson T."/>
        </authorList>
    </citation>
    <scope>NUCLEOTIDE SEQUENCE</scope>
    <source>
        <strain evidence="6">Stoneville</strain>
        <tissue evidence="6">Whole head</tissue>
    </source>
</reference>
<dbReference type="SMART" id="SM00365">
    <property type="entry name" value="LRR_SD22"/>
    <property type="match status" value="7"/>
</dbReference>
<proteinExistence type="predicted"/>
<keyword evidence="3" id="KW-0677">Repeat</keyword>
<reference evidence="6" key="1">
    <citation type="journal article" date="2020" name="J Insects Food Feed">
        <title>The yellow mealworm (Tenebrio molitor) genome: a resource for the emerging insects as food and feed industry.</title>
        <authorList>
            <person name="Eriksson T."/>
            <person name="Andere A."/>
            <person name="Kelstrup H."/>
            <person name="Emery V."/>
            <person name="Picard C."/>
        </authorList>
    </citation>
    <scope>NUCLEOTIDE SEQUENCE</scope>
    <source>
        <strain evidence="6">Stoneville</strain>
        <tissue evidence="6">Whole head</tissue>
    </source>
</reference>
<dbReference type="InterPro" id="IPR032675">
    <property type="entry name" value="LRR_dom_sf"/>
</dbReference>
<feature type="compositionally biased region" description="Polar residues" evidence="4">
    <location>
        <begin position="1427"/>
        <end position="1439"/>
    </location>
</feature>
<feature type="compositionally biased region" description="Polar residues" evidence="4">
    <location>
        <begin position="92"/>
        <end position="101"/>
    </location>
</feature>
<dbReference type="PANTHER" id="PTHR24369:SF210">
    <property type="entry name" value="CHAOPTIN-RELATED"/>
    <property type="match status" value="1"/>
</dbReference>
<accession>A0A8J6LC73</accession>
<evidence type="ECO:0000313" key="6">
    <source>
        <dbReference type="EMBL" id="KAH0816864.1"/>
    </source>
</evidence>
<evidence type="ECO:0000256" key="3">
    <source>
        <dbReference type="ARBA" id="ARBA00022737"/>
    </source>
</evidence>
<dbReference type="Pfam" id="PF13855">
    <property type="entry name" value="LRR_8"/>
    <property type="match status" value="7"/>
</dbReference>
<dbReference type="SMART" id="SM00082">
    <property type="entry name" value="LRRCT"/>
    <property type="match status" value="1"/>
</dbReference>
<dbReference type="SMART" id="SM00369">
    <property type="entry name" value="LRR_TYP"/>
    <property type="match status" value="25"/>
</dbReference>
<sequence length="1570" mass="175020">MQRRQTAQSRAHLNSPSVNTVFQVPFLARVACVSQLMELIAPRQKDLLANNSWGQRDPLYFARKLSNGPSESIKSRRPRSGGNESDPFCTDSIDNSRASNGSPCETIAPTIDLIRLDEVITMSVPWRCCLFVLFAALALGEKRCPPQEVILPCRCITKGEEFQIWCSHSDLPSVLEGLRAIGQFMQDPIDELILENNYLPSLPGRTFASLRVMRLMLRYNGLERVSSDWLVGLERSLMELFLVEPDLRSLPDDSLVYLNQLEAITVQTNLMKRYPIFSGLPKLRYVQLESLSLLELSPRNFKDLPALETIHIGNSPRLGRLEASFLQDLPRLALVNISYCGISWMHPRAITRLPTLKELSLVGNKIVDVGMVGRGSRDLPQLEVLRLDHNYIDKISEAAFVDLPSLKKLFLSNNQISELQYGAFHRVPQLRSLDLNRNRVRRVHPESFLQHSGSGLEELWLVDNDISHVVELRSLLDTLPRLVFLDMSYNNLDAIPFGALRGHPTLERLHLDYNKINLIDNEAFMAMPALRELRLKNNSLSDVLSGPLWNLPALKGLDLSGNFYRKIEPQLLANLPSLRRIDFSQNDITFVDPEAFLLTPALEHINLSHNALSSLHPATFRPLLSLYDLDVSHNYLVEFVPNLPRGLEYVHMSHNKIAAIPSPPSPDLDLPSLRMLDISHNEIHRIAPNSLRSLPQLRRFYVGKNVLQRLDENSLSGLSRLEIIDLEANKIVQIHRNSLREMSELKELNLRNNRLDIIFPDIFKDTPLLKKLDVSNNKLSELLPGFLDKTKELQMLDASNNFLVQLPPNLFGMKNLKVLDLTNNRLKDLHPETLSSLASLRELRLANNFIQELKMGVFDNLQHLRSFSLDSNELEVIEANAVRSLPLLKSLKISRNKLKEIPNFAFSNLPALQMAELQENQIKTIGNDAFHVVPHLLMLNLSHNHLAGLDDAGLRSLKSLELLDVSHNQISRVVGSNLEKMEWLVELRMNDNNICAVHGSPFDGMPRLRVLNMQNNKMMSLPEQAVQKLRSNIAVLDVDGNPLACSCNLLWLQAWLQEGSSVGPRCVDGTLLREMRLSRQECTPEERNVELVAPGCEAELLTAPGAFGTSQVFSPWMNLKSNLTKEHKNHLAASPEESEYFYDEYVDYPYNETLNNLSTDSSKQDSQNSTPKSPHYTPGDTPTIYAAPKNKTRPDIPKEIVNSPSTSGFTFFGVPLPSLNLKNLLGGTGRMDDKKMPINTPIAERKTAIVNKPPRSGARGGLGLPNTPEIQTGGFVPLLPGSGGFKPIPNPHLQVPQPSNVSFDKPTPSLIQTSQSTEPYLLKNDGAASMGHPVPTPPATVPPIISVPLVQNKTEDVLEVAKIEEITTKAKIASSMIEIQTAPPDEEKFEDLFDKVVESVPGTTTADLEVAEVPDITTEKMTTFGTEIVTSTPVPSSSAGPKEDAKKAMATPLSALLVPGGQQPEFRPAGRPTITKVQSPHVSGSAPLLSNLELGEVGEPSPHNRESQTRDATSDAPRSDDTSWYFANYNKTNLEPFVGISESASSGCSLASWQTVLNLILVSIFLFKTN</sequence>
<comment type="caution">
    <text evidence="6">The sequence shown here is derived from an EMBL/GenBank/DDBJ whole genome shotgun (WGS) entry which is preliminary data.</text>
</comment>
<dbReference type="FunFam" id="3.80.10.10:FF:001164">
    <property type="entry name" value="GH01279p"/>
    <property type="match status" value="1"/>
</dbReference>
<protein>
    <recommendedName>
        <fullName evidence="5">LRRCT domain-containing protein</fullName>
    </recommendedName>
</protein>
<feature type="domain" description="LRRCT" evidence="5">
    <location>
        <begin position="1041"/>
        <end position="1083"/>
    </location>
</feature>
<dbReference type="SUPFAM" id="SSF52058">
    <property type="entry name" value="L domain-like"/>
    <property type="match status" value="2"/>
</dbReference>
<feature type="region of interest" description="Disordered" evidence="4">
    <location>
        <begin position="65"/>
        <end position="101"/>
    </location>
</feature>
<dbReference type="Gene3D" id="3.80.10.10">
    <property type="entry name" value="Ribonuclease Inhibitor"/>
    <property type="match status" value="7"/>
</dbReference>
<keyword evidence="2" id="KW-0732">Signal</keyword>
<dbReference type="PROSITE" id="PS51450">
    <property type="entry name" value="LRR"/>
    <property type="match status" value="8"/>
</dbReference>
<evidence type="ECO:0000259" key="5">
    <source>
        <dbReference type="SMART" id="SM00082"/>
    </source>
</evidence>
<dbReference type="Proteomes" id="UP000719412">
    <property type="component" value="Unassembled WGS sequence"/>
</dbReference>
<dbReference type="InterPro" id="IPR003591">
    <property type="entry name" value="Leu-rich_rpt_typical-subtyp"/>
</dbReference>
<feature type="region of interest" description="Disordered" evidence="4">
    <location>
        <begin position="1153"/>
        <end position="1197"/>
    </location>
</feature>
<dbReference type="InterPro" id="IPR000483">
    <property type="entry name" value="Cys-rich_flank_reg_C"/>
</dbReference>
<evidence type="ECO:0000313" key="7">
    <source>
        <dbReference type="Proteomes" id="UP000719412"/>
    </source>
</evidence>
<evidence type="ECO:0000256" key="4">
    <source>
        <dbReference type="SAM" id="MobiDB-lite"/>
    </source>
</evidence>
<gene>
    <name evidence="6" type="ORF">GEV33_005926</name>
</gene>
<dbReference type="InterPro" id="IPR001611">
    <property type="entry name" value="Leu-rich_rpt"/>
</dbReference>
<dbReference type="Pfam" id="PF00560">
    <property type="entry name" value="LRR_1"/>
    <property type="match status" value="2"/>
</dbReference>
<organism evidence="6 7">
    <name type="scientific">Tenebrio molitor</name>
    <name type="common">Yellow mealworm beetle</name>
    <dbReference type="NCBI Taxonomy" id="7067"/>
    <lineage>
        <taxon>Eukaryota</taxon>
        <taxon>Metazoa</taxon>
        <taxon>Ecdysozoa</taxon>
        <taxon>Arthropoda</taxon>
        <taxon>Hexapoda</taxon>
        <taxon>Insecta</taxon>
        <taxon>Pterygota</taxon>
        <taxon>Neoptera</taxon>
        <taxon>Endopterygota</taxon>
        <taxon>Coleoptera</taxon>
        <taxon>Polyphaga</taxon>
        <taxon>Cucujiformia</taxon>
        <taxon>Tenebrionidae</taxon>
        <taxon>Tenebrio</taxon>
    </lineage>
</organism>
<name>A0A8J6LC73_TENMO</name>
<feature type="region of interest" description="Disordered" evidence="4">
    <location>
        <begin position="1427"/>
        <end position="1521"/>
    </location>
</feature>
<feature type="compositionally biased region" description="Polar residues" evidence="4">
    <location>
        <begin position="1153"/>
        <end position="1172"/>
    </location>
</feature>
<dbReference type="SUPFAM" id="SSF52047">
    <property type="entry name" value="RNI-like"/>
    <property type="match status" value="1"/>
</dbReference>
<dbReference type="GO" id="GO:0005886">
    <property type="term" value="C:plasma membrane"/>
    <property type="evidence" value="ECO:0007669"/>
    <property type="project" value="TreeGrafter"/>
</dbReference>
<feature type="compositionally biased region" description="Basic and acidic residues" evidence="4">
    <location>
        <begin position="1502"/>
        <end position="1521"/>
    </location>
</feature>
<keyword evidence="7" id="KW-1185">Reference proteome</keyword>
<dbReference type="EMBL" id="JABDTM020020814">
    <property type="protein sequence ID" value="KAH0816864.1"/>
    <property type="molecule type" value="Genomic_DNA"/>
</dbReference>
<keyword evidence="1" id="KW-0433">Leucine-rich repeat</keyword>
<dbReference type="PANTHER" id="PTHR24369">
    <property type="entry name" value="ANTIGEN BSP, PUTATIVE-RELATED"/>
    <property type="match status" value="1"/>
</dbReference>
<dbReference type="InterPro" id="IPR050541">
    <property type="entry name" value="LRR_TM_domain-containing"/>
</dbReference>
<evidence type="ECO:0000256" key="1">
    <source>
        <dbReference type="ARBA" id="ARBA00022614"/>
    </source>
</evidence>